<evidence type="ECO:0000313" key="1">
    <source>
        <dbReference type="EMBL" id="KAF9757964.1"/>
    </source>
</evidence>
<name>A0A8H7TV12_BIOOC</name>
<organism evidence="1 2">
    <name type="scientific">Bionectria ochroleuca</name>
    <name type="common">Gliocladium roseum</name>
    <dbReference type="NCBI Taxonomy" id="29856"/>
    <lineage>
        <taxon>Eukaryota</taxon>
        <taxon>Fungi</taxon>
        <taxon>Dikarya</taxon>
        <taxon>Ascomycota</taxon>
        <taxon>Pezizomycotina</taxon>
        <taxon>Sordariomycetes</taxon>
        <taxon>Hypocreomycetidae</taxon>
        <taxon>Hypocreales</taxon>
        <taxon>Bionectriaceae</taxon>
        <taxon>Clonostachys</taxon>
    </lineage>
</organism>
<proteinExistence type="predicted"/>
<dbReference type="EMBL" id="JADCTT010000002">
    <property type="protein sequence ID" value="KAF9757964.1"/>
    <property type="molecule type" value="Genomic_DNA"/>
</dbReference>
<dbReference type="AlphaFoldDB" id="A0A8H7TV12"/>
<comment type="caution">
    <text evidence="1">The sequence shown here is derived from an EMBL/GenBank/DDBJ whole genome shotgun (WGS) entry which is preliminary data.</text>
</comment>
<reference evidence="1" key="1">
    <citation type="submission" date="2020-10" db="EMBL/GenBank/DDBJ databases">
        <title>High-Quality Genome Resource of Clonostachys rosea strain S41 by Oxford Nanopore Long-Read Sequencing.</title>
        <authorList>
            <person name="Wang H."/>
        </authorList>
    </citation>
    <scope>NUCLEOTIDE SEQUENCE</scope>
    <source>
        <strain evidence="1">S41</strain>
    </source>
</reference>
<dbReference type="Proteomes" id="UP000616885">
    <property type="component" value="Unassembled WGS sequence"/>
</dbReference>
<sequence>MVQRARLENVSISERPRCDGVTDVEFAFLSQASKTTPTTYPGQWIPSNHWLLE</sequence>
<gene>
    <name evidence="1" type="ORF">IM811_008908</name>
</gene>
<accession>A0A8H7TV12</accession>
<evidence type="ECO:0000313" key="2">
    <source>
        <dbReference type="Proteomes" id="UP000616885"/>
    </source>
</evidence>
<protein>
    <submittedName>
        <fullName evidence="1">Uncharacterized protein</fullName>
    </submittedName>
</protein>